<dbReference type="Gene3D" id="1.10.3210.10">
    <property type="entry name" value="Hypothetical protein af1432"/>
    <property type="match status" value="1"/>
</dbReference>
<comment type="caution">
    <text evidence="2">The sequence shown here is derived from an EMBL/GenBank/DDBJ whole genome shotgun (WGS) entry which is preliminary data.</text>
</comment>
<name>A0A934KZP0_9FLAO</name>
<feature type="domain" description="HD/PDEase" evidence="1">
    <location>
        <begin position="36"/>
        <end position="150"/>
    </location>
</feature>
<dbReference type="Proteomes" id="UP000662373">
    <property type="component" value="Unassembled WGS sequence"/>
</dbReference>
<dbReference type="EMBL" id="JAEHJZ010000049">
    <property type="protein sequence ID" value="MBJ7882550.1"/>
    <property type="molecule type" value="Genomic_DNA"/>
</dbReference>
<dbReference type="SUPFAM" id="SSF109604">
    <property type="entry name" value="HD-domain/PDEase-like"/>
    <property type="match status" value="1"/>
</dbReference>
<dbReference type="CDD" id="cd00077">
    <property type="entry name" value="HDc"/>
    <property type="match status" value="1"/>
</dbReference>
<evidence type="ECO:0000313" key="2">
    <source>
        <dbReference type="EMBL" id="MBJ7882550.1"/>
    </source>
</evidence>
<evidence type="ECO:0000259" key="1">
    <source>
        <dbReference type="SMART" id="SM00471"/>
    </source>
</evidence>
<sequence length="211" mass="24626">METIELQNEQIMSALDVNNVKDYCLEILRKSRCKALPFHGIKHTIEVFENVMLMGGYEKLNEAEQEILKIAALFHDTGMSETYIGHESISANNAKSYLHETNYPKKKTEHILKCIQATKMPQDPKTLLQCIICDADLFHLASTNYIFKNDLLRTEWANYMDLVFTDEEWYQLNLEFLMEHTYHTDFGKTVLKEGKQKNIALMKRLKNQANQ</sequence>
<keyword evidence="3" id="KW-1185">Reference proteome</keyword>
<dbReference type="AlphaFoldDB" id="A0A934KZP0"/>
<evidence type="ECO:0000313" key="3">
    <source>
        <dbReference type="Proteomes" id="UP000662373"/>
    </source>
</evidence>
<protein>
    <submittedName>
        <fullName evidence="2">HD domain-containing protein</fullName>
    </submittedName>
</protein>
<dbReference type="InterPro" id="IPR003607">
    <property type="entry name" value="HD/PDEase_dom"/>
</dbReference>
<accession>A0A934KZP0</accession>
<gene>
    <name evidence="2" type="ORF">JEM65_18090</name>
</gene>
<dbReference type="SMART" id="SM00471">
    <property type="entry name" value="HDc"/>
    <property type="match status" value="1"/>
</dbReference>
<dbReference type="InterPro" id="IPR006674">
    <property type="entry name" value="HD_domain"/>
</dbReference>
<organism evidence="2 3">
    <name type="scientific">Gelidibacter salicanalis</name>
    <dbReference type="NCBI Taxonomy" id="291193"/>
    <lineage>
        <taxon>Bacteria</taxon>
        <taxon>Pseudomonadati</taxon>
        <taxon>Bacteroidota</taxon>
        <taxon>Flavobacteriia</taxon>
        <taxon>Flavobacteriales</taxon>
        <taxon>Flavobacteriaceae</taxon>
        <taxon>Gelidibacter</taxon>
    </lineage>
</organism>
<dbReference type="Pfam" id="PF01966">
    <property type="entry name" value="HD"/>
    <property type="match status" value="1"/>
</dbReference>
<proteinExistence type="predicted"/>
<reference evidence="2 3" key="1">
    <citation type="submission" date="2020-09" db="EMBL/GenBank/DDBJ databases">
        <title>Draft genome of Gelidibacter salicanalis PAMC21136.</title>
        <authorList>
            <person name="Park H."/>
        </authorList>
    </citation>
    <scope>NUCLEOTIDE SEQUENCE [LARGE SCALE GENOMIC DNA]</scope>
    <source>
        <strain evidence="2 3">PAMC21136</strain>
    </source>
</reference>
<dbReference type="RefSeq" id="WP_199602721.1">
    <property type="nucleotide sequence ID" value="NZ_JAEHJZ010000049.1"/>
</dbReference>